<keyword evidence="8" id="KW-1133">Transmembrane helix</keyword>
<organism evidence="9 10">
    <name type="scientific">Ovis aries</name>
    <name type="common">Sheep</name>
    <dbReference type="NCBI Taxonomy" id="9940"/>
    <lineage>
        <taxon>Eukaryota</taxon>
        <taxon>Metazoa</taxon>
        <taxon>Chordata</taxon>
        <taxon>Craniata</taxon>
        <taxon>Vertebrata</taxon>
        <taxon>Euteleostomi</taxon>
        <taxon>Mammalia</taxon>
        <taxon>Eutheria</taxon>
        <taxon>Laurasiatheria</taxon>
        <taxon>Artiodactyla</taxon>
        <taxon>Ruminantia</taxon>
        <taxon>Pecora</taxon>
        <taxon>Bovidae</taxon>
        <taxon>Caprinae</taxon>
        <taxon>Ovis</taxon>
    </lineage>
</organism>
<evidence type="ECO:0008006" key="11">
    <source>
        <dbReference type="Google" id="ProtNLM"/>
    </source>
</evidence>
<evidence type="ECO:0000256" key="7">
    <source>
        <dbReference type="RuleBase" id="RU003618"/>
    </source>
</evidence>
<evidence type="ECO:0000256" key="5">
    <source>
        <dbReference type="ARBA" id="ARBA00023157"/>
    </source>
</evidence>
<evidence type="ECO:0000256" key="6">
    <source>
        <dbReference type="PIRSR" id="PIRSR601400-1"/>
    </source>
</evidence>
<feature type="transmembrane region" description="Helical" evidence="8">
    <location>
        <begin position="20"/>
        <end position="40"/>
    </location>
</feature>
<dbReference type="Gene3D" id="1.20.1250.10">
    <property type="match status" value="3"/>
</dbReference>
<dbReference type="GO" id="GO:1903489">
    <property type="term" value="P:positive regulation of lactation"/>
    <property type="evidence" value="ECO:0007669"/>
    <property type="project" value="TreeGrafter"/>
</dbReference>
<evidence type="ECO:0000313" key="9">
    <source>
        <dbReference type="EMBL" id="KAG5197282.1"/>
    </source>
</evidence>
<dbReference type="CDD" id="cd10288">
    <property type="entry name" value="prolactin_like"/>
    <property type="match status" value="1"/>
</dbReference>
<comment type="similarity">
    <text evidence="2 7">Belongs to the somatotropin/prolactin family.</text>
</comment>
<dbReference type="InterPro" id="IPR018116">
    <property type="entry name" value="Somatotropin_CS"/>
</dbReference>
<keyword evidence="6" id="KW-0862">Zinc</keyword>
<protein>
    <recommendedName>
        <fullName evidence="11">Placental prolactin-related protein 3-like</fullName>
    </recommendedName>
</protein>
<comment type="subcellular location">
    <subcellularLocation>
        <location evidence="1 7">Secreted</location>
    </subcellularLocation>
</comment>
<dbReference type="GO" id="GO:0046872">
    <property type="term" value="F:metal ion binding"/>
    <property type="evidence" value="ECO:0007669"/>
    <property type="project" value="UniProtKB-KW"/>
</dbReference>
<dbReference type="GO" id="GO:0030879">
    <property type="term" value="P:mammary gland development"/>
    <property type="evidence" value="ECO:0007669"/>
    <property type="project" value="TreeGrafter"/>
</dbReference>
<dbReference type="EMBL" id="JAEMGP010000020">
    <property type="protein sequence ID" value="KAG5197282.1"/>
    <property type="molecule type" value="Genomic_DNA"/>
</dbReference>
<evidence type="ECO:0000256" key="3">
    <source>
        <dbReference type="ARBA" id="ARBA00022525"/>
    </source>
</evidence>
<evidence type="ECO:0000256" key="8">
    <source>
        <dbReference type="SAM" id="Phobius"/>
    </source>
</evidence>
<keyword evidence="8" id="KW-0472">Membrane</keyword>
<keyword evidence="4 7" id="KW-0372">Hormone</keyword>
<evidence type="ECO:0000256" key="2">
    <source>
        <dbReference type="ARBA" id="ARBA00008474"/>
    </source>
</evidence>
<comment type="caution">
    <text evidence="9">The sequence shown here is derived from an EMBL/GenBank/DDBJ whole genome shotgun (WGS) entry which is preliminary data.</text>
</comment>
<dbReference type="GO" id="GO:0031667">
    <property type="term" value="P:response to nutrient levels"/>
    <property type="evidence" value="ECO:0007669"/>
    <property type="project" value="TreeGrafter"/>
</dbReference>
<dbReference type="InterPro" id="IPR009079">
    <property type="entry name" value="4_helix_cytokine-like_core"/>
</dbReference>
<evidence type="ECO:0000256" key="1">
    <source>
        <dbReference type="ARBA" id="ARBA00004613"/>
    </source>
</evidence>
<evidence type="ECO:0000313" key="10">
    <source>
        <dbReference type="Proteomes" id="UP000664991"/>
    </source>
</evidence>
<dbReference type="GO" id="GO:0005148">
    <property type="term" value="F:prolactin receptor binding"/>
    <property type="evidence" value="ECO:0007669"/>
    <property type="project" value="TreeGrafter"/>
</dbReference>
<dbReference type="GO" id="GO:0005615">
    <property type="term" value="C:extracellular space"/>
    <property type="evidence" value="ECO:0007669"/>
    <property type="project" value="TreeGrafter"/>
</dbReference>
<dbReference type="Proteomes" id="UP000664991">
    <property type="component" value="Unassembled WGS sequence"/>
</dbReference>
<name>A0A835ZM48_SHEEP</name>
<accession>A0A835ZM48</accession>
<dbReference type="AlphaFoldDB" id="A0A835ZM48"/>
<sequence>MDAKSNIEIMLAKVCDFMLLLAKGSCLLLLLLVMSNLLLYQGNSCPSCFPNMFDIPLTSLSDLFLNANRLSCDIFGLSWIMFPEFDEQYAQGKLYHINASNNCHINSFHTPEDREHVQCTHDQKYAKGKLYYFSATNSCHTNFLKTPEEIKEAEKMNNEDLSKWILMLLYSWHSPLNHLVTDLQSMKEVSDTILSNARKYVKKVEALQAFMERHFCQFLLTSVLNSAYLQRMDRKSNIKIKHGRIYDFMLLLAKGKTCPICCPDVFDIPLESLRNLFLNATMLSRDIANHSNIMFNEFHEKYVQGKPYYINMLYSCHTDVTPTPKEREIALMMTNEDLGQFILILLYSWNRPLNHLLTELWNMEEVSDTILSNARENVKKVQELQEFIERQFSNIIFPVRRLTGDRIFWSELPFLVSRDEEIRHSAFYKLFKCLQRDSHNVDIYTKILLCRTNNSC</sequence>
<dbReference type="Pfam" id="PF00103">
    <property type="entry name" value="Hormone_1"/>
    <property type="match status" value="2"/>
</dbReference>
<dbReference type="PANTHER" id="PTHR11417">
    <property type="entry name" value="SOMATOTROPIN,PROLACTIN"/>
    <property type="match status" value="1"/>
</dbReference>
<dbReference type="GO" id="GO:0008284">
    <property type="term" value="P:positive regulation of cell population proliferation"/>
    <property type="evidence" value="ECO:0007669"/>
    <property type="project" value="TreeGrafter"/>
</dbReference>
<dbReference type="PROSITE" id="PS00266">
    <property type="entry name" value="SOMATOTROPIN_1"/>
    <property type="match status" value="1"/>
</dbReference>
<keyword evidence="6" id="KW-0479">Metal-binding</keyword>
<keyword evidence="8" id="KW-0812">Transmembrane</keyword>
<feature type="binding site" evidence="6">
    <location>
        <position position="442"/>
    </location>
    <ligand>
        <name>Zn(2+)</name>
        <dbReference type="ChEBI" id="CHEBI:29105"/>
    </ligand>
</feature>
<proteinExistence type="inferred from homology"/>
<dbReference type="PANTHER" id="PTHR11417:SF5">
    <property type="entry name" value="PROLACTIN"/>
    <property type="match status" value="1"/>
</dbReference>
<dbReference type="PROSITE" id="PS00338">
    <property type="entry name" value="SOMATOTROPIN_2"/>
    <property type="match status" value="1"/>
</dbReference>
<dbReference type="SUPFAM" id="SSF47266">
    <property type="entry name" value="4-helical cytokines"/>
    <property type="match status" value="3"/>
</dbReference>
<dbReference type="PRINTS" id="PR00836">
    <property type="entry name" value="SOMATOTROPIN"/>
</dbReference>
<dbReference type="InterPro" id="IPR001400">
    <property type="entry name" value="Somatotropin/Prolactin"/>
</dbReference>
<reference evidence="9 10" key="1">
    <citation type="submission" date="2020-12" db="EMBL/GenBank/DDBJ databases">
        <title>De novo assembly of Tibetan sheep genome.</title>
        <authorList>
            <person name="Li X."/>
        </authorList>
    </citation>
    <scope>NUCLEOTIDE SEQUENCE [LARGE SCALE GENOMIC DNA]</scope>
    <source>
        <tissue evidence="9">Heart</tissue>
    </source>
</reference>
<keyword evidence="3" id="KW-0964">Secreted</keyword>
<gene>
    <name evidence="9" type="ORF">JEQ12_010736</name>
</gene>
<dbReference type="GO" id="GO:0046427">
    <property type="term" value="P:positive regulation of receptor signaling pathway via JAK-STAT"/>
    <property type="evidence" value="ECO:0007669"/>
    <property type="project" value="TreeGrafter"/>
</dbReference>
<dbReference type="GO" id="GO:0007565">
    <property type="term" value="P:female pregnancy"/>
    <property type="evidence" value="ECO:0007669"/>
    <property type="project" value="TreeGrafter"/>
</dbReference>
<keyword evidence="5" id="KW-1015">Disulfide bond</keyword>
<evidence type="ECO:0000256" key="4">
    <source>
        <dbReference type="ARBA" id="ARBA00022702"/>
    </source>
</evidence>
<dbReference type="GO" id="GO:0005179">
    <property type="term" value="F:hormone activity"/>
    <property type="evidence" value="ECO:0007669"/>
    <property type="project" value="UniProtKB-KW"/>
</dbReference>